<gene>
    <name evidence="1" type="ORF">Taro_022023</name>
</gene>
<evidence type="ECO:0000313" key="2">
    <source>
        <dbReference type="Proteomes" id="UP000652761"/>
    </source>
</evidence>
<organism evidence="1 2">
    <name type="scientific">Colocasia esculenta</name>
    <name type="common">Wild taro</name>
    <name type="synonym">Arum esculentum</name>
    <dbReference type="NCBI Taxonomy" id="4460"/>
    <lineage>
        <taxon>Eukaryota</taxon>
        <taxon>Viridiplantae</taxon>
        <taxon>Streptophyta</taxon>
        <taxon>Embryophyta</taxon>
        <taxon>Tracheophyta</taxon>
        <taxon>Spermatophyta</taxon>
        <taxon>Magnoliopsida</taxon>
        <taxon>Liliopsida</taxon>
        <taxon>Araceae</taxon>
        <taxon>Aroideae</taxon>
        <taxon>Colocasieae</taxon>
        <taxon>Colocasia</taxon>
    </lineage>
</organism>
<dbReference type="Proteomes" id="UP000652761">
    <property type="component" value="Unassembled WGS sequence"/>
</dbReference>
<sequence length="183" mass="20097">MADVPSVCEGWELIKASPHLRGSVFSSTAAALLREEVSAVVRFHPCVDDWLVCCDYRCCASTLCGKVAAGDSVTVAATGLPAVDHQIFNKQLPKLLPVWLSCTFSYYCRFLREEEVPLFFTKSSGCRQAAHSCRQASLPELWITGTVCICRQALLGCRQIHTVQQVKALSAAICRQTLLGCRQ</sequence>
<accession>A0A843VA26</accession>
<dbReference type="AlphaFoldDB" id="A0A843VA26"/>
<keyword evidence="2" id="KW-1185">Reference proteome</keyword>
<protein>
    <submittedName>
        <fullName evidence="1">Uncharacterized protein</fullName>
    </submittedName>
</protein>
<proteinExistence type="predicted"/>
<reference evidence="1" key="1">
    <citation type="submission" date="2017-07" db="EMBL/GenBank/DDBJ databases">
        <title>Taro Niue Genome Assembly and Annotation.</title>
        <authorList>
            <person name="Atibalentja N."/>
            <person name="Keating K."/>
            <person name="Fields C.J."/>
        </authorList>
    </citation>
    <scope>NUCLEOTIDE SEQUENCE</scope>
    <source>
        <strain evidence="1">Niue_2</strain>
        <tissue evidence="1">Leaf</tissue>
    </source>
</reference>
<dbReference type="EMBL" id="NMUH01001150">
    <property type="protein sequence ID" value="MQL89453.1"/>
    <property type="molecule type" value="Genomic_DNA"/>
</dbReference>
<comment type="caution">
    <text evidence="1">The sequence shown here is derived from an EMBL/GenBank/DDBJ whole genome shotgun (WGS) entry which is preliminary data.</text>
</comment>
<evidence type="ECO:0000313" key="1">
    <source>
        <dbReference type="EMBL" id="MQL89453.1"/>
    </source>
</evidence>
<feature type="non-terminal residue" evidence="1">
    <location>
        <position position="183"/>
    </location>
</feature>
<name>A0A843VA26_COLES</name>